<sequence>MKLQAIDIFGYGKFVHRQFQLTDDFNVFLGPNGSGKSTLMSFVLSIMFGFPNQRRKGSRDFDTNDQVRFGGRLYFKDTQWGDCAIERTRANGKQVLKMSFAGQEAQEVDHFKQLFGDLTRDTYLAYFGFTEPDLMQFIWESEEDFARSLVNLGVTGKLSLRQEIDQLQADADSLYRPQGQNPKLNQEMVELERQNQDLLAARQEEDTYFDLDQELSEKKAALAEVQSAEQNARQSLMDLEKADQQSASDEERVALGFELAQYDGPRFSDQDVDQWQNIVNTKDRLVEEYQELNPEGFVIMDSVEAKAEPEEELNSGGQWISDHLGISDQMLAEARAYREQIRQNENLHDQIVEKRYQETRLLSALGAESIDELPRDFTDEEREEWQKRQKAIDSRRVFYKNTKAGLENLMEDRESLGQERQEISSNYDDFKATVYKYTQSWIRPIGMTLLAVGLICYAISLFHTSPFWRGAGMPALILGLIFVLIAWFQERKGKHYVNEEEKAYQLDLRDIDSETAEIQRQIDNQNQQIAELEEESKQFTEDLEAFLRAKGGSSYIMPLVWLQTDYVKQIEDLEEEINQLIHQSGAGAFGQAHQAEWSDYRQASNNQALSLDSLFQQFEDDYHNYRVYAANLDYEDQEQKAKQARLSQLADHIDQLEKTEENFLKQYNLSDRADLEKALTAYGQFKDKEARYQLLNQYLDKKASALNEDEAEVSEQIKATKDQINSYEGQRQALLADIARLENQLKQMKNSQALQAMEQDKQEQVDQSYDTAVAWASDTLAAKTMEEATLGQGQDTVQRVLAQANRYLFDLTNTKFEKMRYTDDSVEVYQPIQGQWISVNQLSRGEKALLFVAMRFAFLDAQLGHQDLPILIDEGFAHLDQEYRQNIYRFLKEKSLSRQIIVFTFDLEITQGLHSGQVHHLEA</sequence>
<dbReference type="CDD" id="cd00267">
    <property type="entry name" value="ABC_ATPase"/>
    <property type="match status" value="1"/>
</dbReference>
<feature type="domain" description="YhaN AAA" evidence="3">
    <location>
        <begin position="1"/>
        <end position="201"/>
    </location>
</feature>
<dbReference type="RefSeq" id="WP_060778590.1">
    <property type="nucleotide sequence ID" value="NZ_CAJHLF010000007.1"/>
</dbReference>
<dbReference type="Proteomes" id="UP000594771">
    <property type="component" value="Chromosome"/>
</dbReference>
<keyword evidence="2" id="KW-1133">Transmembrane helix</keyword>
<evidence type="ECO:0000313" key="4">
    <source>
        <dbReference type="EMBL" id="MCY3053874.1"/>
    </source>
</evidence>
<feature type="coiled-coil region" evidence="1">
    <location>
        <begin position="508"/>
        <end position="583"/>
    </location>
</feature>
<gene>
    <name evidence="5" type="ORF">I6G68_03685</name>
    <name evidence="4" type="ORF">ODY43_07715</name>
</gene>
<dbReference type="OrthoDB" id="9764467at2"/>
<keyword evidence="1" id="KW-0175">Coiled coil</keyword>
<keyword evidence="2" id="KW-0472">Membrane</keyword>
<protein>
    <submittedName>
        <fullName evidence="5">AAA family ATPase</fullName>
    </submittedName>
</protein>
<proteinExistence type="predicted"/>
<evidence type="ECO:0000259" key="3">
    <source>
        <dbReference type="Pfam" id="PF13514"/>
    </source>
</evidence>
<dbReference type="Proteomes" id="UP001069145">
    <property type="component" value="Unassembled WGS sequence"/>
</dbReference>
<dbReference type="SUPFAM" id="SSF52540">
    <property type="entry name" value="P-loop containing nucleoside triphosphate hydrolases"/>
    <property type="match status" value="2"/>
</dbReference>
<dbReference type="InterPro" id="IPR027417">
    <property type="entry name" value="P-loop_NTPase"/>
</dbReference>
<feature type="transmembrane region" description="Helical" evidence="2">
    <location>
        <begin position="441"/>
        <end position="461"/>
    </location>
</feature>
<feature type="coiled-coil region" evidence="1">
    <location>
        <begin position="639"/>
        <end position="666"/>
    </location>
</feature>
<organism evidence="5 6">
    <name type="scientific">Aerococcus urinae</name>
    <dbReference type="NCBI Taxonomy" id="1376"/>
    <lineage>
        <taxon>Bacteria</taxon>
        <taxon>Bacillati</taxon>
        <taxon>Bacillota</taxon>
        <taxon>Bacilli</taxon>
        <taxon>Lactobacillales</taxon>
        <taxon>Aerococcaceae</taxon>
        <taxon>Aerococcus</taxon>
    </lineage>
</organism>
<evidence type="ECO:0000256" key="1">
    <source>
        <dbReference type="SAM" id="Coils"/>
    </source>
</evidence>
<dbReference type="EMBL" id="JAOTML010000009">
    <property type="protein sequence ID" value="MCY3053874.1"/>
    <property type="molecule type" value="Genomic_DNA"/>
</dbReference>
<evidence type="ECO:0000313" key="7">
    <source>
        <dbReference type="Proteomes" id="UP001069145"/>
    </source>
</evidence>
<dbReference type="Pfam" id="PF13514">
    <property type="entry name" value="AAA_27"/>
    <property type="match status" value="1"/>
</dbReference>
<accession>A0A0X8FF13</accession>
<dbReference type="EMBL" id="CP065662">
    <property type="protein sequence ID" value="QPS02169.1"/>
    <property type="molecule type" value="Genomic_DNA"/>
</dbReference>
<dbReference type="PANTHER" id="PTHR41259">
    <property type="entry name" value="DOUBLE-STRAND BREAK REPAIR RAD50 ATPASE, PUTATIVE-RELATED"/>
    <property type="match status" value="1"/>
</dbReference>
<reference evidence="4" key="2">
    <citation type="submission" date="2022-09" db="EMBL/GenBank/DDBJ databases">
        <title>Aerococcus urinae taxonomy study.</title>
        <authorList>
            <person name="Christensen J."/>
            <person name="Senneby E."/>
        </authorList>
    </citation>
    <scope>NUCLEOTIDE SEQUENCE</scope>
    <source>
        <strain evidence="4">NLD-066-U95</strain>
    </source>
</reference>
<dbReference type="InterPro" id="IPR038734">
    <property type="entry name" value="YhaN_AAA"/>
</dbReference>
<feature type="transmembrane region" description="Helical" evidence="2">
    <location>
        <begin position="467"/>
        <end position="488"/>
    </location>
</feature>
<keyword evidence="7" id="KW-1185">Reference proteome</keyword>
<dbReference type="Gene3D" id="3.40.50.300">
    <property type="entry name" value="P-loop containing nucleotide triphosphate hydrolases"/>
    <property type="match status" value="2"/>
</dbReference>
<dbReference type="KEGG" id="aun:AWM73_06350"/>
<feature type="coiled-coil region" evidence="1">
    <location>
        <begin position="399"/>
        <end position="426"/>
    </location>
</feature>
<feature type="coiled-coil region" evidence="1">
    <location>
        <begin position="181"/>
        <end position="245"/>
    </location>
</feature>
<dbReference type="GeneID" id="35767164"/>
<dbReference type="AlphaFoldDB" id="A0A0X8FF13"/>
<name>A0A0X8FF13_9LACT</name>
<reference evidence="5 6" key="1">
    <citation type="submission" date="2020-12" db="EMBL/GenBank/DDBJ databases">
        <title>FDA dAtabase for Regulatory Grade micrObial Sequences (FDA-ARGOS): Supporting development and validation of Infectious Disease Dx tests.</title>
        <authorList>
            <person name="Sproer C."/>
            <person name="Gronow S."/>
            <person name="Severitt S."/>
            <person name="Schroder I."/>
            <person name="Tallon L."/>
            <person name="Sadzewicz L."/>
            <person name="Zhao X."/>
            <person name="Boylan J."/>
            <person name="Ott S."/>
            <person name="Bowen H."/>
            <person name="Vavikolanu K."/>
            <person name="Mehta A."/>
            <person name="Aluvathingal J."/>
            <person name="Nadendla S."/>
            <person name="Lowell S."/>
            <person name="Myers T."/>
            <person name="Yan Y."/>
            <person name="Sichtig H."/>
        </authorList>
    </citation>
    <scope>NUCLEOTIDE SEQUENCE [LARGE SCALE GENOMIC DNA]</scope>
    <source>
        <strain evidence="5 6">FDAARGOS_911</strain>
    </source>
</reference>
<evidence type="ECO:0000313" key="6">
    <source>
        <dbReference type="Proteomes" id="UP000594771"/>
    </source>
</evidence>
<keyword evidence="2" id="KW-0812">Transmembrane</keyword>
<dbReference type="PANTHER" id="PTHR41259:SF1">
    <property type="entry name" value="DOUBLE-STRAND BREAK REPAIR RAD50 ATPASE, PUTATIVE-RELATED"/>
    <property type="match status" value="1"/>
</dbReference>
<evidence type="ECO:0000256" key="2">
    <source>
        <dbReference type="SAM" id="Phobius"/>
    </source>
</evidence>
<evidence type="ECO:0000313" key="5">
    <source>
        <dbReference type="EMBL" id="QPS02169.1"/>
    </source>
</evidence>
<feature type="coiled-coil region" evidence="1">
    <location>
        <begin position="703"/>
        <end position="758"/>
    </location>
</feature>